<evidence type="ECO:0000313" key="1">
    <source>
        <dbReference type="EnsemblPlants" id="MELO3C034980.2.1"/>
    </source>
</evidence>
<protein>
    <submittedName>
        <fullName evidence="1">Uncharacterized protein</fullName>
    </submittedName>
</protein>
<sequence length="254" mass="28659">MTPIAIKCVFRTYSAALEQHSSSVKMSRQAGIVKSDRVPLVASVDINAGFKQVAKAVDISGTRSRENVAVWDLFQGKRRPKIRRVEIDSVKVRVEVQSPRIIAPWGHWLSSDYEIGHSSSKNFKTALKGFLGFKCLQQCRDETFKDANVKTVTVSRSSGSNRWIMLNEDFQVWVPFGQNQGISRYSILLQLKRKIKHGHPGSIVLTSEGRLLEKRHRNHSVATRETSKSNASRWAAILHLLPNLSKCLYSSDNK</sequence>
<organism evidence="1">
    <name type="scientific">Cucumis melo</name>
    <name type="common">Muskmelon</name>
    <dbReference type="NCBI Taxonomy" id="3656"/>
    <lineage>
        <taxon>Eukaryota</taxon>
        <taxon>Viridiplantae</taxon>
        <taxon>Streptophyta</taxon>
        <taxon>Embryophyta</taxon>
        <taxon>Tracheophyta</taxon>
        <taxon>Spermatophyta</taxon>
        <taxon>Magnoliopsida</taxon>
        <taxon>eudicotyledons</taxon>
        <taxon>Gunneridae</taxon>
        <taxon>Pentapetalae</taxon>
        <taxon>rosids</taxon>
        <taxon>fabids</taxon>
        <taxon>Cucurbitales</taxon>
        <taxon>Cucurbitaceae</taxon>
        <taxon>Benincaseae</taxon>
        <taxon>Cucumis</taxon>
    </lineage>
</organism>
<dbReference type="EnsemblPlants" id="MELO3C034980.2.1">
    <property type="protein sequence ID" value="MELO3C034980.2.1"/>
    <property type="gene ID" value="MELO3C034980.2"/>
</dbReference>
<dbReference type="Gramene" id="MELO3C034980.2.1">
    <property type="protein sequence ID" value="MELO3C034980.2.1"/>
    <property type="gene ID" value="MELO3C034980.2"/>
</dbReference>
<accession>A0A9I9EKE0</accession>
<reference evidence="1" key="1">
    <citation type="submission" date="2023-03" db="UniProtKB">
        <authorList>
            <consortium name="EnsemblPlants"/>
        </authorList>
    </citation>
    <scope>IDENTIFICATION</scope>
</reference>
<proteinExistence type="predicted"/>
<dbReference type="AlphaFoldDB" id="A0A9I9EKE0"/>
<name>A0A9I9EKE0_CUCME</name>